<gene>
    <name evidence="1" type="ORF">FEHR0123_LOCUS2480</name>
</gene>
<dbReference type="AlphaFoldDB" id="A0A7S3HWW6"/>
<sequence>MNEVPQHELEQAPRRFPPKAQRTLLQDIDYNNVNITEEELNARLAAFDAVSAIHEDSLARLGPHDSLVRNLAEAILDSKALEHYKVPLCFREVDDDLAVNQDEVETILD</sequence>
<name>A0A7S3HWW6_9SPIT</name>
<evidence type="ECO:0000313" key="1">
    <source>
        <dbReference type="EMBL" id="CAE0307573.1"/>
    </source>
</evidence>
<proteinExistence type="predicted"/>
<reference evidence="1" key="1">
    <citation type="submission" date="2021-01" db="EMBL/GenBank/DDBJ databases">
        <authorList>
            <person name="Corre E."/>
            <person name="Pelletier E."/>
            <person name="Niang G."/>
            <person name="Scheremetjew M."/>
            <person name="Finn R."/>
            <person name="Kale V."/>
            <person name="Holt S."/>
            <person name="Cochrane G."/>
            <person name="Meng A."/>
            <person name="Brown T."/>
            <person name="Cohen L."/>
        </authorList>
    </citation>
    <scope>NUCLEOTIDE SEQUENCE</scope>
    <source>
        <strain evidence="1">Fehren 1</strain>
    </source>
</reference>
<accession>A0A7S3HWW6</accession>
<protein>
    <submittedName>
        <fullName evidence="1">Uncharacterized protein</fullName>
    </submittedName>
</protein>
<dbReference type="EMBL" id="HBIE01007740">
    <property type="protein sequence ID" value="CAE0307573.1"/>
    <property type="molecule type" value="Transcribed_RNA"/>
</dbReference>
<organism evidence="1">
    <name type="scientific">Favella ehrenbergii</name>
    <dbReference type="NCBI Taxonomy" id="182087"/>
    <lineage>
        <taxon>Eukaryota</taxon>
        <taxon>Sar</taxon>
        <taxon>Alveolata</taxon>
        <taxon>Ciliophora</taxon>
        <taxon>Intramacronucleata</taxon>
        <taxon>Spirotrichea</taxon>
        <taxon>Choreotrichia</taxon>
        <taxon>Tintinnida</taxon>
        <taxon>Xystonellidae</taxon>
        <taxon>Favella</taxon>
    </lineage>
</organism>